<evidence type="ECO:0000313" key="2">
    <source>
        <dbReference type="RefSeq" id="XP_016933190.2"/>
    </source>
</evidence>
<gene>
    <name evidence="2" type="primary">LOC108012348</name>
</gene>
<protein>
    <submittedName>
        <fullName evidence="2">Uncharacterized protein</fullName>
    </submittedName>
</protein>
<dbReference type="AlphaFoldDB" id="A0AB39ZCI0"/>
<dbReference type="RefSeq" id="XP_016933190.2">
    <property type="nucleotide sequence ID" value="XM_017077701.4"/>
</dbReference>
<evidence type="ECO:0000313" key="1">
    <source>
        <dbReference type="Proteomes" id="UP001652628"/>
    </source>
</evidence>
<sequence>MCFNELEGRSLLPDCHIADRVFLFSLLHSLQEQDRRPEDVDAELRDRYNVFREVLPNYPVPEARISGIPSYIEGYQEEQEQVWVCTNPDCP</sequence>
<dbReference type="Proteomes" id="UP001652628">
    <property type="component" value="Chromosome 2L"/>
</dbReference>
<name>A0AB39ZCI0_DROSZ</name>
<accession>A0AB39ZCI0</accession>
<proteinExistence type="predicted"/>
<organism evidence="1 2">
    <name type="scientific">Drosophila suzukii</name>
    <name type="common">Spotted-wing drosophila fruit fly</name>
    <dbReference type="NCBI Taxonomy" id="28584"/>
    <lineage>
        <taxon>Eukaryota</taxon>
        <taxon>Metazoa</taxon>
        <taxon>Ecdysozoa</taxon>
        <taxon>Arthropoda</taxon>
        <taxon>Hexapoda</taxon>
        <taxon>Insecta</taxon>
        <taxon>Pterygota</taxon>
        <taxon>Neoptera</taxon>
        <taxon>Endopterygota</taxon>
        <taxon>Diptera</taxon>
        <taxon>Brachycera</taxon>
        <taxon>Muscomorpha</taxon>
        <taxon>Ephydroidea</taxon>
        <taxon>Drosophilidae</taxon>
        <taxon>Drosophila</taxon>
        <taxon>Sophophora</taxon>
    </lineage>
</organism>
<dbReference type="GeneID" id="108012348"/>
<keyword evidence="1" id="KW-1185">Reference proteome</keyword>
<reference evidence="2" key="1">
    <citation type="submission" date="2025-08" db="UniProtKB">
        <authorList>
            <consortium name="RefSeq"/>
        </authorList>
    </citation>
    <scope>IDENTIFICATION</scope>
</reference>